<sequence length="224" mass="25087">PRQVQGKSSWSVQGESQTNSGSPKTAPPERGKAVESEEYVSPKTAPPERETAVESYECATADTFVNWTNTEIQERDDTDIEVEATLPQKRRRMKKVLPGEMAQDETLDDAEKSYEVNVHNRIMDTAIEAIHRRFLTHGNLYADLACLDPRNFPQLCTSALSQSALQDLSKCLQGFDSRATKENMQAELKSFALQWNRLKASPLAEYKARTVEDGSGGEEDNTEE</sequence>
<accession>A0AAD6FL55</accession>
<organism evidence="2 3">
    <name type="scientific">Pogonophryne albipinna</name>
    <dbReference type="NCBI Taxonomy" id="1090488"/>
    <lineage>
        <taxon>Eukaryota</taxon>
        <taxon>Metazoa</taxon>
        <taxon>Chordata</taxon>
        <taxon>Craniata</taxon>
        <taxon>Vertebrata</taxon>
        <taxon>Euteleostomi</taxon>
        <taxon>Actinopterygii</taxon>
        <taxon>Neopterygii</taxon>
        <taxon>Teleostei</taxon>
        <taxon>Neoteleostei</taxon>
        <taxon>Acanthomorphata</taxon>
        <taxon>Eupercaria</taxon>
        <taxon>Perciformes</taxon>
        <taxon>Notothenioidei</taxon>
        <taxon>Pogonophryne</taxon>
    </lineage>
</organism>
<feature type="non-terminal residue" evidence="2">
    <location>
        <position position="224"/>
    </location>
</feature>
<keyword evidence="3" id="KW-1185">Reference proteome</keyword>
<feature type="compositionally biased region" description="Polar residues" evidence="1">
    <location>
        <begin position="1"/>
        <end position="23"/>
    </location>
</feature>
<proteinExistence type="predicted"/>
<feature type="non-terminal residue" evidence="2">
    <location>
        <position position="1"/>
    </location>
</feature>
<dbReference type="EMBL" id="JAPTMU010000009">
    <property type="protein sequence ID" value="KAJ4937679.1"/>
    <property type="molecule type" value="Genomic_DNA"/>
</dbReference>
<evidence type="ECO:0000256" key="1">
    <source>
        <dbReference type="SAM" id="MobiDB-lite"/>
    </source>
</evidence>
<comment type="caution">
    <text evidence="2">The sequence shown here is derived from an EMBL/GenBank/DDBJ whole genome shotgun (WGS) entry which is preliminary data.</text>
</comment>
<dbReference type="Proteomes" id="UP001219934">
    <property type="component" value="Unassembled WGS sequence"/>
</dbReference>
<name>A0AAD6FL55_9TELE</name>
<protein>
    <submittedName>
        <fullName evidence="2">Uncharacterized protein</fullName>
    </submittedName>
</protein>
<dbReference type="AlphaFoldDB" id="A0AAD6FL55"/>
<gene>
    <name evidence="2" type="ORF">JOQ06_002311</name>
</gene>
<evidence type="ECO:0000313" key="2">
    <source>
        <dbReference type="EMBL" id="KAJ4937679.1"/>
    </source>
</evidence>
<evidence type="ECO:0000313" key="3">
    <source>
        <dbReference type="Proteomes" id="UP001219934"/>
    </source>
</evidence>
<feature type="region of interest" description="Disordered" evidence="1">
    <location>
        <begin position="1"/>
        <end position="53"/>
    </location>
</feature>
<reference evidence="2" key="1">
    <citation type="submission" date="2022-11" db="EMBL/GenBank/DDBJ databases">
        <title>Chromosome-level genome of Pogonophryne albipinna.</title>
        <authorList>
            <person name="Jo E."/>
        </authorList>
    </citation>
    <scope>NUCLEOTIDE SEQUENCE</scope>
    <source>
        <strain evidence="2">SGF0006</strain>
        <tissue evidence="2">Muscle</tissue>
    </source>
</reference>